<dbReference type="GO" id="GO:0006355">
    <property type="term" value="P:regulation of DNA-templated transcription"/>
    <property type="evidence" value="ECO:0007669"/>
    <property type="project" value="InterPro"/>
</dbReference>
<feature type="domain" description="Response regulatory" evidence="3">
    <location>
        <begin position="8"/>
        <end position="125"/>
    </location>
</feature>
<dbReference type="SUPFAM" id="SSF53474">
    <property type="entry name" value="alpha/beta-Hydrolases"/>
    <property type="match status" value="1"/>
</dbReference>
<dbReference type="EMBL" id="OX365700">
    <property type="protein sequence ID" value="CAI4031524.1"/>
    <property type="molecule type" value="Genomic_DNA"/>
</dbReference>
<evidence type="ECO:0000256" key="2">
    <source>
        <dbReference type="SAM" id="MobiDB-lite"/>
    </source>
</evidence>
<feature type="compositionally biased region" description="Basic and acidic residues" evidence="2">
    <location>
        <begin position="317"/>
        <end position="327"/>
    </location>
</feature>
<proteinExistence type="predicted"/>
<protein>
    <recommendedName>
        <fullName evidence="7">PAS domain-containing protein</fullName>
    </recommendedName>
</protein>
<feature type="region of interest" description="Disordered" evidence="2">
    <location>
        <begin position="317"/>
        <end position="357"/>
    </location>
</feature>
<evidence type="ECO:0000259" key="4">
    <source>
        <dbReference type="PROSITE" id="PS50112"/>
    </source>
</evidence>
<dbReference type="InterPro" id="IPR011006">
    <property type="entry name" value="CheY-like_superfamily"/>
</dbReference>
<dbReference type="Gene3D" id="3.40.50.2300">
    <property type="match status" value="1"/>
</dbReference>
<keyword evidence="1" id="KW-0597">Phosphoprotein</keyword>
<dbReference type="InterPro" id="IPR029063">
    <property type="entry name" value="SAM-dependent_MTases_sf"/>
</dbReference>
<dbReference type="Pfam" id="PF00989">
    <property type="entry name" value="PAS"/>
    <property type="match status" value="1"/>
</dbReference>
<dbReference type="AlphaFoldDB" id="A0AA86MYX2"/>
<dbReference type="Gene3D" id="3.30.450.20">
    <property type="entry name" value="PAS domain"/>
    <property type="match status" value="1"/>
</dbReference>
<gene>
    <name evidence="5" type="ORF">DNFV4_01945</name>
</gene>
<dbReference type="InterPro" id="IPR001789">
    <property type="entry name" value="Sig_transdc_resp-reg_receiver"/>
</dbReference>
<dbReference type="Pfam" id="PF08241">
    <property type="entry name" value="Methyltransf_11"/>
    <property type="match status" value="1"/>
</dbReference>
<feature type="modified residue" description="4-aspartylphosphate" evidence="1">
    <location>
        <position position="59"/>
    </location>
</feature>
<dbReference type="KEGG" id="nti:DNFV4_01945"/>
<dbReference type="InterPro" id="IPR022742">
    <property type="entry name" value="Hydrolase_4"/>
</dbReference>
<dbReference type="GO" id="GO:0000160">
    <property type="term" value="P:phosphorelay signal transduction system"/>
    <property type="evidence" value="ECO:0007669"/>
    <property type="project" value="InterPro"/>
</dbReference>
<name>A0AA86MYX2_9BACT</name>
<dbReference type="InterPro" id="IPR029058">
    <property type="entry name" value="AB_hydrolase_fold"/>
</dbReference>
<dbReference type="SUPFAM" id="SSF52172">
    <property type="entry name" value="CheY-like"/>
    <property type="match status" value="1"/>
</dbReference>
<dbReference type="SMART" id="SM00091">
    <property type="entry name" value="PAS"/>
    <property type="match status" value="1"/>
</dbReference>
<dbReference type="Proteomes" id="UP001179121">
    <property type="component" value="Chromosome"/>
</dbReference>
<dbReference type="Gene3D" id="3.40.50.1820">
    <property type="entry name" value="alpha/beta hydrolase"/>
    <property type="match status" value="1"/>
</dbReference>
<reference evidence="5" key="1">
    <citation type="submission" date="2022-10" db="EMBL/GenBank/DDBJ databases">
        <authorList>
            <person name="Koch H."/>
        </authorList>
    </citation>
    <scope>NUCLEOTIDE SEQUENCE</scope>
    <source>
        <strain evidence="5">DNF</strain>
    </source>
</reference>
<dbReference type="CDD" id="cd02440">
    <property type="entry name" value="AdoMet_MTases"/>
    <property type="match status" value="1"/>
</dbReference>
<accession>A0AA86MYX2</accession>
<dbReference type="PROSITE" id="PS50112">
    <property type="entry name" value="PAS"/>
    <property type="match status" value="1"/>
</dbReference>
<dbReference type="Pfam" id="PF12146">
    <property type="entry name" value="Hydrolase_4"/>
    <property type="match status" value="1"/>
</dbReference>
<sequence>MTSLQLINVLLIADSAEQTIRLTQDLRREYDACRIEAVRTLEESIEWAGKLTWEVILVDVDHGAFPGLSFVRTLRGQAPGAGIVLHAERFVLSPLQAMQSGADAVLFRHSPDFRDELLSAVQEALLHKERPAMREPAYSQYLQFAESTGLILYELNSGGEFTYISPAVHRLLGYGTQELLGRHYSQLLDADSRRYAEQRFNERRAGARATRGLDLHLLPKFRKGVLRTRLHAAVSAKGLYAPSNMFLGTLGVIRGVGQPRPGRPTIGPSVTPMPAEQQAQPDPSWETIETLWQKIQHFLGAPGETRLVAEEERRLSLSEPRRAEPLKPEPLTVPQFPSASRFESAASEPLVSPPDTAPTDLRQQELPAHRLPTDIRSEGGTVSGITTTLDATGLQFYLTTSSTSVPAGRAAIRLASDVMFLHLTGMVLADTARPSAGRALFDPIEDIQRAVLLSFLEALREEPGCLKVEIVITGDLRTSPPPAPSSQASWTIENGDRRLDFRTPCRLQAILTSREDGHRNEPVSLDLVNISLGGCGFSSTTPLSKWQNPFHLMLPLIGANGPIGGAAHGSDNPAALPITIVWEKPSTAVASVEQEAKWTYGARSTPIPEEAAEALFRLVNRQVLSAMDDAGQRSVRHVVTDLLSCINPYDRRIALYHDHAPHSRLALSPLVIITPGFAHPKEQYVELAYYLAGQGMQVLRYDCTNHVGESDAAAPHATLSDMLMDFTTVLDFAAEFWPSCPLFVIGHGIGGRIAARGLKDYSRLAGLLLLHVPLDLDEELHRLQHTDIDPMQAHKPDFETGTIFGLNVIAERFIHDAILSRLAGVHDFLDDLEGLRAPTGIFAPLEEAAAHRDILDRIRAALGEACRFVTFLAEPITGAPAQPLRPDNWFDRIARFCLTEGSRAPQAGRLVPMPTQDLRLETGLELTRVRCLHRRSSAERARNWNDFATHSRPLLNLPDYWKLLERSCQLLAPLDSTCRLLCIGDASGHLGTFLLTHHAYRQRTLGPAGLDGPAYTGLDFHCDGLIQSRQTLLSIQAKLSRESARPWPADRSLAPSFCLGDLGGPLPLSDNSYDAVFCHIVLGHFADPLSTLRECMRVLVPGGRLVLLCLQPAADLSAWYRHQLSGRAPGAGPSSSVLLRAFGEFQRSYLEGVLRRFTPRQVELLLETAGGRLPAVEPALAHHLHVATARKPNSTG</sequence>
<dbReference type="SUPFAM" id="SSF55785">
    <property type="entry name" value="PYP-like sensor domain (PAS domain)"/>
    <property type="match status" value="1"/>
</dbReference>
<dbReference type="NCBIfam" id="TIGR00229">
    <property type="entry name" value="sensory_box"/>
    <property type="match status" value="1"/>
</dbReference>
<evidence type="ECO:0000313" key="5">
    <source>
        <dbReference type="EMBL" id="CAI4031524.1"/>
    </source>
</evidence>
<feature type="domain" description="PAS" evidence="4">
    <location>
        <begin position="137"/>
        <end position="207"/>
    </location>
</feature>
<evidence type="ECO:0008006" key="7">
    <source>
        <dbReference type="Google" id="ProtNLM"/>
    </source>
</evidence>
<dbReference type="PROSITE" id="PS50110">
    <property type="entry name" value="RESPONSE_REGULATORY"/>
    <property type="match status" value="1"/>
</dbReference>
<dbReference type="GO" id="GO:0008757">
    <property type="term" value="F:S-adenosylmethionine-dependent methyltransferase activity"/>
    <property type="evidence" value="ECO:0007669"/>
    <property type="project" value="InterPro"/>
</dbReference>
<keyword evidence="6" id="KW-1185">Reference proteome</keyword>
<dbReference type="Gene3D" id="3.40.50.150">
    <property type="entry name" value="Vaccinia Virus protein VP39"/>
    <property type="match status" value="1"/>
</dbReference>
<dbReference type="InterPro" id="IPR000014">
    <property type="entry name" value="PAS"/>
</dbReference>
<dbReference type="CDD" id="cd00130">
    <property type="entry name" value="PAS"/>
    <property type="match status" value="1"/>
</dbReference>
<dbReference type="InterPro" id="IPR013767">
    <property type="entry name" value="PAS_fold"/>
</dbReference>
<evidence type="ECO:0000313" key="6">
    <source>
        <dbReference type="Proteomes" id="UP001179121"/>
    </source>
</evidence>
<organism evidence="5 6">
    <name type="scientific">Nitrospira tepida</name>
    <dbReference type="NCBI Taxonomy" id="2973512"/>
    <lineage>
        <taxon>Bacteria</taxon>
        <taxon>Pseudomonadati</taxon>
        <taxon>Nitrospirota</taxon>
        <taxon>Nitrospiria</taxon>
        <taxon>Nitrospirales</taxon>
        <taxon>Nitrospiraceae</taxon>
        <taxon>Nitrospira</taxon>
    </lineage>
</organism>
<dbReference type="SUPFAM" id="SSF53335">
    <property type="entry name" value="S-adenosyl-L-methionine-dependent methyltransferases"/>
    <property type="match status" value="1"/>
</dbReference>
<evidence type="ECO:0000256" key="1">
    <source>
        <dbReference type="PROSITE-ProRule" id="PRU00169"/>
    </source>
</evidence>
<evidence type="ECO:0000259" key="3">
    <source>
        <dbReference type="PROSITE" id="PS50110"/>
    </source>
</evidence>
<dbReference type="InterPro" id="IPR035965">
    <property type="entry name" value="PAS-like_dom_sf"/>
</dbReference>
<dbReference type="InterPro" id="IPR013216">
    <property type="entry name" value="Methyltransf_11"/>
</dbReference>
<dbReference type="RefSeq" id="WP_289268435.1">
    <property type="nucleotide sequence ID" value="NZ_OX365700.1"/>
</dbReference>